<comment type="subcellular location">
    <subcellularLocation>
        <location evidence="1">Membrane</location>
        <topology evidence="1">Multi-pass membrane protein</topology>
    </subcellularLocation>
</comment>
<feature type="transmembrane region" description="Helical" evidence="6">
    <location>
        <begin position="205"/>
        <end position="223"/>
    </location>
</feature>
<evidence type="ECO:0000256" key="4">
    <source>
        <dbReference type="ARBA" id="ARBA00022989"/>
    </source>
</evidence>
<dbReference type="PANTHER" id="PTHR23506">
    <property type="entry name" value="GH10249P"/>
    <property type="match status" value="1"/>
</dbReference>
<dbReference type="eggNOG" id="COG0477">
    <property type="taxonomic scope" value="Bacteria"/>
</dbReference>
<dbReference type="HOGENOM" id="CLU_727415_0_0_5"/>
<evidence type="ECO:0000256" key="6">
    <source>
        <dbReference type="SAM" id="Phobius"/>
    </source>
</evidence>
<dbReference type="SUPFAM" id="SSF103473">
    <property type="entry name" value="MFS general substrate transporter"/>
    <property type="match status" value="1"/>
</dbReference>
<dbReference type="InterPro" id="IPR011701">
    <property type="entry name" value="MFS"/>
</dbReference>
<dbReference type="GO" id="GO:0022857">
    <property type="term" value="F:transmembrane transporter activity"/>
    <property type="evidence" value="ECO:0007669"/>
    <property type="project" value="InterPro"/>
</dbReference>
<protein>
    <recommendedName>
        <fullName evidence="9">Major facilitator superfamily MFS_1</fullName>
    </recommendedName>
</protein>
<keyword evidence="3 6" id="KW-0812">Transmembrane</keyword>
<gene>
    <name evidence="7" type="ordered locus">Sala_2462</name>
</gene>
<accession>Q1GQA3</accession>
<dbReference type="STRING" id="317655.Sala_2462"/>
<feature type="transmembrane region" description="Helical" evidence="6">
    <location>
        <begin position="131"/>
        <end position="150"/>
    </location>
</feature>
<sequence>MIPVAATHDFHIVSLSASFPLAALGLAPIWGWLADRMDYRVLLRIALLVLAATTLAFGSTDLATLYLLRILSGMASGAIIPLSLLAAGFRAESRVGRARLFTWLTSFVFLGDLAGPLLTQLSFPLLPSAPLFPLALALLLAGCLLSPSQLPKRSRSHAIPRRSNRDNNRKTATLLVITIIAGAALAALHIGLLVTGQGLPLDREAIAFMLSLCGVGMLAAQIAQARLGWLVRRPVDLTRLMLLVLAIGLLASQNPRSILGLAGIAFLLGWSAASLRLVTSFWISNRSSRVSGARLGLQHAAASIGQAAAPIGLALAGVGQQWVITFTLAAAALIVALSLPLLWQEGERTSDRSSQP</sequence>
<dbReference type="KEGG" id="sal:Sala_2462"/>
<feature type="transmembrane region" description="Helical" evidence="6">
    <location>
        <begin position="12"/>
        <end position="34"/>
    </location>
</feature>
<evidence type="ECO:0000256" key="5">
    <source>
        <dbReference type="ARBA" id="ARBA00023136"/>
    </source>
</evidence>
<evidence type="ECO:0000256" key="3">
    <source>
        <dbReference type="ARBA" id="ARBA00022692"/>
    </source>
</evidence>
<dbReference type="Proteomes" id="UP000006578">
    <property type="component" value="Chromosome"/>
</dbReference>
<feature type="transmembrane region" description="Helical" evidence="6">
    <location>
        <begin position="235"/>
        <end position="252"/>
    </location>
</feature>
<keyword evidence="8" id="KW-1185">Reference proteome</keyword>
<evidence type="ECO:0000313" key="8">
    <source>
        <dbReference type="Proteomes" id="UP000006578"/>
    </source>
</evidence>
<keyword evidence="4 6" id="KW-1133">Transmembrane helix</keyword>
<feature type="transmembrane region" description="Helical" evidence="6">
    <location>
        <begin position="258"/>
        <end position="283"/>
    </location>
</feature>
<evidence type="ECO:0000256" key="1">
    <source>
        <dbReference type="ARBA" id="ARBA00004141"/>
    </source>
</evidence>
<proteinExistence type="predicted"/>
<dbReference type="InterPro" id="IPR050930">
    <property type="entry name" value="MFS_Vesicular_Transporter"/>
</dbReference>
<feature type="transmembrane region" description="Helical" evidence="6">
    <location>
        <begin position="171"/>
        <end position="193"/>
    </location>
</feature>
<reference evidence="7 8" key="1">
    <citation type="journal article" date="2009" name="Proc. Natl. Acad. Sci. U.S.A.">
        <title>The genomic basis of trophic strategy in marine bacteria.</title>
        <authorList>
            <person name="Lauro F.M."/>
            <person name="McDougald D."/>
            <person name="Thomas T."/>
            <person name="Williams T.J."/>
            <person name="Egan S."/>
            <person name="Rice S."/>
            <person name="DeMaere M.Z."/>
            <person name="Ting L."/>
            <person name="Ertan H."/>
            <person name="Johnson J."/>
            <person name="Ferriera S."/>
            <person name="Lapidus A."/>
            <person name="Anderson I."/>
            <person name="Kyrpides N."/>
            <person name="Munk A.C."/>
            <person name="Detter C."/>
            <person name="Han C.S."/>
            <person name="Brown M.V."/>
            <person name="Robb F.T."/>
            <person name="Kjelleberg S."/>
            <person name="Cavicchioli R."/>
        </authorList>
    </citation>
    <scope>NUCLEOTIDE SEQUENCE [LARGE SCALE GENOMIC DNA]</scope>
    <source>
        <strain evidence="8">DSM 13593 / LMG 18877 / RB2256</strain>
    </source>
</reference>
<dbReference type="GO" id="GO:0016020">
    <property type="term" value="C:membrane"/>
    <property type="evidence" value="ECO:0007669"/>
    <property type="project" value="UniProtKB-SubCell"/>
</dbReference>
<dbReference type="InterPro" id="IPR036259">
    <property type="entry name" value="MFS_trans_sf"/>
</dbReference>
<evidence type="ECO:0000313" key="7">
    <source>
        <dbReference type="EMBL" id="ABF54169.1"/>
    </source>
</evidence>
<feature type="transmembrane region" description="Helical" evidence="6">
    <location>
        <begin position="41"/>
        <end position="60"/>
    </location>
</feature>
<dbReference type="EMBL" id="CP000356">
    <property type="protein sequence ID" value="ABF54169.1"/>
    <property type="molecule type" value="Genomic_DNA"/>
</dbReference>
<keyword evidence="2" id="KW-0813">Transport</keyword>
<evidence type="ECO:0008006" key="9">
    <source>
        <dbReference type="Google" id="ProtNLM"/>
    </source>
</evidence>
<dbReference type="Gene3D" id="1.20.1250.20">
    <property type="entry name" value="MFS general substrate transporter like domains"/>
    <property type="match status" value="1"/>
</dbReference>
<dbReference type="AlphaFoldDB" id="Q1GQA3"/>
<dbReference type="Pfam" id="PF07690">
    <property type="entry name" value="MFS_1"/>
    <property type="match status" value="1"/>
</dbReference>
<feature type="transmembrane region" description="Helical" evidence="6">
    <location>
        <begin position="295"/>
        <end position="316"/>
    </location>
</feature>
<evidence type="ECO:0000256" key="2">
    <source>
        <dbReference type="ARBA" id="ARBA00022448"/>
    </source>
</evidence>
<feature type="transmembrane region" description="Helical" evidence="6">
    <location>
        <begin position="322"/>
        <end position="343"/>
    </location>
</feature>
<dbReference type="PANTHER" id="PTHR23506:SF23">
    <property type="entry name" value="GH10249P"/>
    <property type="match status" value="1"/>
</dbReference>
<feature type="transmembrane region" description="Helical" evidence="6">
    <location>
        <begin position="100"/>
        <end position="119"/>
    </location>
</feature>
<keyword evidence="5 6" id="KW-0472">Membrane</keyword>
<feature type="transmembrane region" description="Helical" evidence="6">
    <location>
        <begin position="66"/>
        <end position="88"/>
    </location>
</feature>
<organism evidence="7 8">
    <name type="scientific">Sphingopyxis alaskensis (strain DSM 13593 / LMG 18877 / RB2256)</name>
    <name type="common">Sphingomonas alaskensis</name>
    <dbReference type="NCBI Taxonomy" id="317655"/>
    <lineage>
        <taxon>Bacteria</taxon>
        <taxon>Pseudomonadati</taxon>
        <taxon>Pseudomonadota</taxon>
        <taxon>Alphaproteobacteria</taxon>
        <taxon>Sphingomonadales</taxon>
        <taxon>Sphingomonadaceae</taxon>
        <taxon>Sphingopyxis</taxon>
    </lineage>
</organism>
<name>Q1GQA3_SPHAL</name>